<evidence type="ECO:0000256" key="4">
    <source>
        <dbReference type="ARBA" id="ARBA00022679"/>
    </source>
</evidence>
<dbReference type="Proteomes" id="UP000553706">
    <property type="component" value="Unassembled WGS sequence"/>
</dbReference>
<evidence type="ECO:0000313" key="10">
    <source>
        <dbReference type="EMBL" id="MBB5372332.1"/>
    </source>
</evidence>
<dbReference type="GO" id="GO:0008780">
    <property type="term" value="F:acyl-[acyl-carrier-protein]-UDP-N-acetylglucosamine O-acyltransferase activity"/>
    <property type="evidence" value="ECO:0007669"/>
    <property type="project" value="UniProtKB-UniRule"/>
</dbReference>
<organism evidence="10 11">
    <name type="scientific">Acidocella aromatica</name>
    <dbReference type="NCBI Taxonomy" id="1303579"/>
    <lineage>
        <taxon>Bacteria</taxon>
        <taxon>Pseudomonadati</taxon>
        <taxon>Pseudomonadota</taxon>
        <taxon>Alphaproteobacteria</taxon>
        <taxon>Acetobacterales</taxon>
        <taxon>Acidocellaceae</taxon>
        <taxon>Acidocella</taxon>
    </lineage>
</organism>
<dbReference type="InterPro" id="IPR029098">
    <property type="entry name" value="Acetyltransf_C"/>
</dbReference>
<dbReference type="Pfam" id="PF13720">
    <property type="entry name" value="Acetyltransf_11"/>
    <property type="match status" value="1"/>
</dbReference>
<dbReference type="NCBIfam" id="TIGR01852">
    <property type="entry name" value="lipid_A_lpxA"/>
    <property type="match status" value="1"/>
</dbReference>
<dbReference type="EMBL" id="JACHFJ010000002">
    <property type="protein sequence ID" value="MBB5372332.1"/>
    <property type="molecule type" value="Genomic_DNA"/>
</dbReference>
<keyword evidence="1 8" id="KW-0963">Cytoplasm</keyword>
<keyword evidence="4 8" id="KW-0808">Transferase</keyword>
<dbReference type="PANTHER" id="PTHR43480">
    <property type="entry name" value="ACYL-[ACYL-CARRIER-PROTEIN]--UDP-N-ACETYLGLUCOSAMINE O-ACYLTRANSFERASE"/>
    <property type="match status" value="1"/>
</dbReference>
<comment type="subunit">
    <text evidence="8">Homotrimer.</text>
</comment>
<keyword evidence="11" id="KW-1185">Reference proteome</keyword>
<dbReference type="NCBIfam" id="NF003657">
    <property type="entry name" value="PRK05289.1"/>
    <property type="match status" value="1"/>
</dbReference>
<dbReference type="InterPro" id="IPR018357">
    <property type="entry name" value="Hexapep_transf_CS"/>
</dbReference>
<gene>
    <name evidence="8" type="primary">lpxA</name>
    <name evidence="10" type="ORF">HNP71_000570</name>
</gene>
<dbReference type="InterPro" id="IPR011004">
    <property type="entry name" value="Trimer_LpxA-like_sf"/>
</dbReference>
<evidence type="ECO:0000256" key="2">
    <source>
        <dbReference type="ARBA" id="ARBA00022516"/>
    </source>
</evidence>
<keyword evidence="6 8" id="KW-0443">Lipid metabolism</keyword>
<evidence type="ECO:0000256" key="6">
    <source>
        <dbReference type="ARBA" id="ARBA00023098"/>
    </source>
</evidence>
<evidence type="ECO:0000256" key="1">
    <source>
        <dbReference type="ARBA" id="ARBA00022490"/>
    </source>
</evidence>
<evidence type="ECO:0000313" key="11">
    <source>
        <dbReference type="Proteomes" id="UP000553706"/>
    </source>
</evidence>
<keyword evidence="5 8" id="KW-0677">Repeat</keyword>
<dbReference type="EC" id="2.3.1.129" evidence="8"/>
<name>A0A840VPV7_9PROT</name>
<comment type="subcellular location">
    <subcellularLocation>
        <location evidence="8">Cytoplasm</location>
    </subcellularLocation>
</comment>
<keyword evidence="2 8" id="KW-0444">Lipid biosynthesis</keyword>
<evidence type="ECO:0000256" key="8">
    <source>
        <dbReference type="HAMAP-Rule" id="MF_00387"/>
    </source>
</evidence>
<comment type="caution">
    <text evidence="10">The sequence shown here is derived from an EMBL/GenBank/DDBJ whole genome shotgun (WGS) entry which is preliminary data.</text>
</comment>
<protein>
    <recommendedName>
        <fullName evidence="8">Acyl-[acyl-carrier-protein]--UDP-N-acetylglucosamine O-acyltransferase</fullName>
        <shortName evidence="8">UDP-N-acetylglucosamine acyltransferase</shortName>
        <ecNumber evidence="8">2.3.1.129</ecNumber>
    </recommendedName>
</protein>
<dbReference type="GO" id="GO:0016020">
    <property type="term" value="C:membrane"/>
    <property type="evidence" value="ECO:0007669"/>
    <property type="project" value="GOC"/>
</dbReference>
<evidence type="ECO:0000256" key="5">
    <source>
        <dbReference type="ARBA" id="ARBA00022737"/>
    </source>
</evidence>
<dbReference type="InterPro" id="IPR037157">
    <property type="entry name" value="Acetyltransf_C_sf"/>
</dbReference>
<dbReference type="RefSeq" id="WP_183265346.1">
    <property type="nucleotide sequence ID" value="NZ_JACHFJ010000002.1"/>
</dbReference>
<evidence type="ECO:0000256" key="3">
    <source>
        <dbReference type="ARBA" id="ARBA00022556"/>
    </source>
</evidence>
<dbReference type="PROSITE" id="PS00101">
    <property type="entry name" value="HEXAPEP_TRANSFERASES"/>
    <property type="match status" value="1"/>
</dbReference>
<dbReference type="Gene3D" id="1.20.1180.10">
    <property type="entry name" value="Udp N-acetylglucosamine O-acyltransferase, C-terminal domain"/>
    <property type="match status" value="1"/>
</dbReference>
<proteinExistence type="inferred from homology"/>
<dbReference type="PANTHER" id="PTHR43480:SF1">
    <property type="entry name" value="ACYL-[ACYL-CARRIER-PROTEIN]--UDP-N-ACETYLGLUCOSAMINE O-ACYLTRANSFERASE, MITOCHONDRIAL-RELATED"/>
    <property type="match status" value="1"/>
</dbReference>
<dbReference type="InterPro" id="IPR010137">
    <property type="entry name" value="Lipid_A_LpxA"/>
</dbReference>
<evidence type="ECO:0000256" key="7">
    <source>
        <dbReference type="ARBA" id="ARBA00023315"/>
    </source>
</evidence>
<evidence type="ECO:0000259" key="9">
    <source>
        <dbReference type="Pfam" id="PF13720"/>
    </source>
</evidence>
<dbReference type="UniPathway" id="UPA00359">
    <property type="reaction ID" value="UER00477"/>
</dbReference>
<dbReference type="Pfam" id="PF00132">
    <property type="entry name" value="Hexapep"/>
    <property type="match status" value="2"/>
</dbReference>
<dbReference type="GO" id="GO:0005737">
    <property type="term" value="C:cytoplasm"/>
    <property type="evidence" value="ECO:0007669"/>
    <property type="project" value="UniProtKB-SubCell"/>
</dbReference>
<feature type="domain" description="UDP N-acetylglucosamine O-acyltransferase C-terminal" evidence="9">
    <location>
        <begin position="178"/>
        <end position="259"/>
    </location>
</feature>
<comment type="similarity">
    <text evidence="8">Belongs to the transferase hexapeptide repeat family. LpxA subfamily.</text>
</comment>
<dbReference type="HAMAP" id="MF_00387">
    <property type="entry name" value="LpxA"/>
    <property type="match status" value="1"/>
</dbReference>
<keyword evidence="3 8" id="KW-0441">Lipid A biosynthesis</keyword>
<comment type="catalytic activity">
    <reaction evidence="8">
        <text>a (3R)-hydroxyacyl-[ACP] + UDP-N-acetyl-alpha-D-glucosamine = a UDP-3-O-[(3R)-3-hydroxyacyl]-N-acetyl-alpha-D-glucosamine + holo-[ACP]</text>
        <dbReference type="Rhea" id="RHEA:67812"/>
        <dbReference type="Rhea" id="RHEA-COMP:9685"/>
        <dbReference type="Rhea" id="RHEA-COMP:9945"/>
        <dbReference type="ChEBI" id="CHEBI:57705"/>
        <dbReference type="ChEBI" id="CHEBI:64479"/>
        <dbReference type="ChEBI" id="CHEBI:78827"/>
        <dbReference type="ChEBI" id="CHEBI:173225"/>
        <dbReference type="EC" id="2.3.1.129"/>
    </reaction>
</comment>
<dbReference type="InterPro" id="IPR001451">
    <property type="entry name" value="Hexapep"/>
</dbReference>
<accession>A0A840VPV7</accession>
<dbReference type="PIRSF" id="PIRSF000456">
    <property type="entry name" value="UDP-GlcNAc_acltr"/>
    <property type="match status" value="1"/>
</dbReference>
<comment type="function">
    <text evidence="8">Involved in the biosynthesis of lipid A, a phosphorylated glycolipid that anchors the lipopolysaccharide to the outer membrane of the cell.</text>
</comment>
<dbReference type="GO" id="GO:0009245">
    <property type="term" value="P:lipid A biosynthetic process"/>
    <property type="evidence" value="ECO:0007669"/>
    <property type="project" value="UniProtKB-UniRule"/>
</dbReference>
<keyword evidence="7 8" id="KW-0012">Acyltransferase</keyword>
<dbReference type="AlphaFoldDB" id="A0A840VPV7"/>
<reference evidence="10 11" key="1">
    <citation type="submission" date="2020-08" db="EMBL/GenBank/DDBJ databases">
        <title>Genomic Encyclopedia of Type Strains, Phase IV (KMG-IV): sequencing the most valuable type-strain genomes for metagenomic binning, comparative biology and taxonomic classification.</title>
        <authorList>
            <person name="Goeker M."/>
        </authorList>
    </citation>
    <scope>NUCLEOTIDE SEQUENCE [LARGE SCALE GENOMIC DNA]</scope>
    <source>
        <strain evidence="10 11">DSM 27026</strain>
    </source>
</reference>
<sequence length="271" mass="28230">MAQTEIHPTAVISPGAELGQGVKIGPFCTIGPHVVLEDGVTLVSHVAVDGRTRLGAGVKLFPFCTVGLEPQDLKYKGEDTETVIGPRTQIREHASIHRGTVTGTGVTKIGADCLLMATVHVAHDCVLGDGVIISNNVALGGHVEIGDRAVIGGNAAALQFVRIGAGAMIGGLTGVTRDIIPYARVFGTRAELLGLNLIGLRRRGLDKAQVQAINAAYKFLFTGPGVFAERVAQAREAFADQPYVQEILAFIATPSKHGILTNVAGAGDDEG</sequence>
<dbReference type="CDD" id="cd03351">
    <property type="entry name" value="LbH_UDP-GlcNAc_AT"/>
    <property type="match status" value="1"/>
</dbReference>
<dbReference type="SUPFAM" id="SSF51161">
    <property type="entry name" value="Trimeric LpxA-like enzymes"/>
    <property type="match status" value="1"/>
</dbReference>
<dbReference type="Gene3D" id="2.160.10.10">
    <property type="entry name" value="Hexapeptide repeat proteins"/>
    <property type="match status" value="1"/>
</dbReference>
<comment type="pathway">
    <text evidence="8">Glycolipid biosynthesis; lipid IV(A) biosynthesis; lipid IV(A) from (3R)-3-hydroxytetradecanoyl-[acyl-carrier-protein] and UDP-N-acetyl-alpha-D-glucosamine: step 1/6.</text>
</comment>